<protein>
    <submittedName>
        <fullName evidence="1">Uncharacterized protein</fullName>
    </submittedName>
</protein>
<evidence type="ECO:0000313" key="2">
    <source>
        <dbReference type="Proteomes" id="UP001596447"/>
    </source>
</evidence>
<proteinExistence type="predicted"/>
<dbReference type="AlphaFoldDB" id="A0ABD5Z3Y2"/>
<reference evidence="1 2" key="1">
    <citation type="journal article" date="2019" name="Int. J. Syst. Evol. Microbiol.">
        <title>The Global Catalogue of Microorganisms (GCM) 10K type strain sequencing project: providing services to taxonomists for standard genome sequencing and annotation.</title>
        <authorList>
            <consortium name="The Broad Institute Genomics Platform"/>
            <consortium name="The Broad Institute Genome Sequencing Center for Infectious Disease"/>
            <person name="Wu L."/>
            <person name="Ma J."/>
        </authorList>
    </citation>
    <scope>NUCLEOTIDE SEQUENCE [LARGE SCALE GENOMIC DNA]</scope>
    <source>
        <strain evidence="1 2">XZGYJ-43</strain>
    </source>
</reference>
<organism evidence="1 2">
    <name type="scientific">Halospeciosus flavus</name>
    <dbReference type="NCBI Taxonomy" id="3032283"/>
    <lineage>
        <taxon>Archaea</taxon>
        <taxon>Methanobacteriati</taxon>
        <taxon>Methanobacteriota</taxon>
        <taxon>Stenosarchaea group</taxon>
        <taxon>Halobacteria</taxon>
        <taxon>Halobacteriales</taxon>
        <taxon>Halobacteriaceae</taxon>
        <taxon>Halospeciosus</taxon>
    </lineage>
</organism>
<gene>
    <name evidence="1" type="ORF">ACFQJ9_09745</name>
</gene>
<dbReference type="Proteomes" id="UP001596447">
    <property type="component" value="Unassembled WGS sequence"/>
</dbReference>
<sequence length="206" mass="23441">MTSPRLPDLDDCVTVYLDVWDVFGTDTFNVGDLVVELHQRETDTDLLDGVGPQRQIDLLTAYGLLEQVSGDRYRVRCQPDETQLEWWEQLEEQVEELHDAVHEKRRTVSEGGDRPLLTYRGHTYVSLFVDEGTPIADVIDEVHEIDDLHDGVALRSPATLANEVQDIADELCSVTRDDIEPFEKVNSEVKGSNSDDLEFRLFIAPR</sequence>
<dbReference type="EMBL" id="JBHTAR010000011">
    <property type="protein sequence ID" value="MFC7199690.1"/>
    <property type="molecule type" value="Genomic_DNA"/>
</dbReference>
<name>A0ABD5Z3Y2_9EURY</name>
<comment type="caution">
    <text evidence="1">The sequence shown here is derived from an EMBL/GenBank/DDBJ whole genome shotgun (WGS) entry which is preliminary data.</text>
</comment>
<dbReference type="RefSeq" id="WP_279529617.1">
    <property type="nucleotide sequence ID" value="NZ_CP122312.1"/>
</dbReference>
<evidence type="ECO:0000313" key="1">
    <source>
        <dbReference type="EMBL" id="MFC7199690.1"/>
    </source>
</evidence>
<accession>A0ABD5Z3Y2</accession>
<keyword evidence="2" id="KW-1185">Reference proteome</keyword>